<dbReference type="Gene3D" id="3.40.1010.10">
    <property type="entry name" value="Cobalt-precorrin-4 Transmethylase, Domain 1"/>
    <property type="match status" value="1"/>
</dbReference>
<dbReference type="AlphaFoldDB" id="A0A4R1N3L8"/>
<evidence type="ECO:0000256" key="2">
    <source>
        <dbReference type="ARBA" id="ARBA00022573"/>
    </source>
</evidence>
<organism evidence="7 8">
    <name type="scientific">Natranaerovirga hydrolytica</name>
    <dbReference type="NCBI Taxonomy" id="680378"/>
    <lineage>
        <taxon>Bacteria</taxon>
        <taxon>Bacillati</taxon>
        <taxon>Bacillota</taxon>
        <taxon>Clostridia</taxon>
        <taxon>Lachnospirales</taxon>
        <taxon>Natranaerovirgaceae</taxon>
        <taxon>Natranaerovirga</taxon>
    </lineage>
</organism>
<name>A0A4R1N3L8_9FIRM</name>
<dbReference type="InterPro" id="IPR051810">
    <property type="entry name" value="Precorrin_MeTrfase"/>
</dbReference>
<comment type="caution">
    <text evidence="7">The sequence shown here is derived from an EMBL/GenBank/DDBJ whole genome shotgun (WGS) entry which is preliminary data.</text>
</comment>
<evidence type="ECO:0000313" key="8">
    <source>
        <dbReference type="Proteomes" id="UP000294545"/>
    </source>
</evidence>
<dbReference type="InterPro" id="IPR014777">
    <property type="entry name" value="4pyrrole_Mease_sub1"/>
</dbReference>
<keyword evidence="8" id="KW-1185">Reference proteome</keyword>
<dbReference type="InterPro" id="IPR000878">
    <property type="entry name" value="4pyrrol_Mease"/>
</dbReference>
<dbReference type="EMBL" id="SMGQ01000011">
    <property type="protein sequence ID" value="TCK98654.1"/>
    <property type="molecule type" value="Genomic_DNA"/>
</dbReference>
<gene>
    <name evidence="7" type="ORF">EDC19_1087</name>
</gene>
<dbReference type="CDD" id="cd11646">
    <property type="entry name" value="Precorrin_3B_C17_MT"/>
    <property type="match status" value="1"/>
</dbReference>
<dbReference type="Pfam" id="PF00590">
    <property type="entry name" value="TP_methylase"/>
    <property type="match status" value="1"/>
</dbReference>
<dbReference type="Gene3D" id="3.30.950.10">
    <property type="entry name" value="Methyltransferase, Cobalt-precorrin-4 Transmethylase, Domain 2"/>
    <property type="match status" value="1"/>
</dbReference>
<proteinExistence type="predicted"/>
<evidence type="ECO:0000256" key="1">
    <source>
        <dbReference type="ARBA" id="ARBA00004953"/>
    </source>
</evidence>
<dbReference type="InterPro" id="IPR006363">
    <property type="entry name" value="Cbl_synth_CobJ/CibH_dom"/>
</dbReference>
<dbReference type="PANTHER" id="PTHR47036:SF1">
    <property type="entry name" value="COBALT-FACTOR III C(17)-METHYLTRANSFERASE-RELATED"/>
    <property type="match status" value="1"/>
</dbReference>
<keyword evidence="4 7" id="KW-0808">Transferase</keyword>
<reference evidence="7 8" key="1">
    <citation type="submission" date="2019-03" db="EMBL/GenBank/DDBJ databases">
        <title>Genomic Encyclopedia of Type Strains, Phase IV (KMG-IV): sequencing the most valuable type-strain genomes for metagenomic binning, comparative biology and taxonomic classification.</title>
        <authorList>
            <person name="Goeker M."/>
        </authorList>
    </citation>
    <scope>NUCLEOTIDE SEQUENCE [LARGE SCALE GENOMIC DNA]</scope>
    <source>
        <strain evidence="7 8">DSM 24176</strain>
    </source>
</reference>
<dbReference type="SUPFAM" id="SSF53790">
    <property type="entry name" value="Tetrapyrrole methylase"/>
    <property type="match status" value="1"/>
</dbReference>
<keyword evidence="3 7" id="KW-0489">Methyltransferase</keyword>
<comment type="pathway">
    <text evidence="1">Cofactor biosynthesis; adenosylcobalamin biosynthesis.</text>
</comment>
<evidence type="ECO:0000256" key="4">
    <source>
        <dbReference type="ARBA" id="ARBA00022679"/>
    </source>
</evidence>
<keyword evidence="5" id="KW-0949">S-adenosyl-L-methionine</keyword>
<dbReference type="InterPro" id="IPR035996">
    <property type="entry name" value="4pyrrol_Methylase_sf"/>
</dbReference>
<dbReference type="GO" id="GO:0009236">
    <property type="term" value="P:cobalamin biosynthetic process"/>
    <property type="evidence" value="ECO:0007669"/>
    <property type="project" value="UniProtKB-UniPathway"/>
</dbReference>
<evidence type="ECO:0000256" key="5">
    <source>
        <dbReference type="ARBA" id="ARBA00022691"/>
    </source>
</evidence>
<dbReference type="UniPathway" id="UPA00148"/>
<keyword evidence="2" id="KW-0169">Cobalamin biosynthesis</keyword>
<evidence type="ECO:0000313" key="7">
    <source>
        <dbReference type="EMBL" id="TCK98654.1"/>
    </source>
</evidence>
<dbReference type="Proteomes" id="UP000294545">
    <property type="component" value="Unassembled WGS sequence"/>
</dbReference>
<evidence type="ECO:0000259" key="6">
    <source>
        <dbReference type="Pfam" id="PF00590"/>
    </source>
</evidence>
<dbReference type="GO" id="GO:0032259">
    <property type="term" value="P:methylation"/>
    <property type="evidence" value="ECO:0007669"/>
    <property type="project" value="UniProtKB-KW"/>
</dbReference>
<accession>A0A4R1N3L8</accession>
<dbReference type="PANTHER" id="PTHR47036">
    <property type="entry name" value="COBALT-FACTOR III C(17)-METHYLTRANSFERASE-RELATED"/>
    <property type="match status" value="1"/>
</dbReference>
<dbReference type="InterPro" id="IPR014776">
    <property type="entry name" value="4pyrrole_Mease_sub2"/>
</dbReference>
<sequence length="246" mass="27714">MKHTVYAIGIGPGHMDLMTLQAQKAILDCDAIVGYTVYIKQIQSMIQDKLIYENGMGNEIKRCEQSIKWALDGKKVAMVCSGDASLYGMAGLLEELVEKHDLTNQIEIEVIPGVSAAFSCSALLGAPIVEDFCTISLSDYMTPLETIFNRIQYAGKGDFTIALYNPRSKKRPHYLEQAIHILQKERDEHTPVGIVRQAYRQEQEIIRTTLNAIPYEKVDMFATMIIGNSKTRWINNKMVTSRGYDL</sequence>
<dbReference type="RefSeq" id="WP_132281638.1">
    <property type="nucleotide sequence ID" value="NZ_SMGQ01000011.1"/>
</dbReference>
<dbReference type="OrthoDB" id="9772960at2"/>
<dbReference type="GO" id="GO:0008168">
    <property type="term" value="F:methyltransferase activity"/>
    <property type="evidence" value="ECO:0007669"/>
    <property type="project" value="UniProtKB-KW"/>
</dbReference>
<evidence type="ECO:0000256" key="3">
    <source>
        <dbReference type="ARBA" id="ARBA00022603"/>
    </source>
</evidence>
<dbReference type="NCBIfam" id="TIGR01466">
    <property type="entry name" value="cobJ_cbiH"/>
    <property type="match status" value="1"/>
</dbReference>
<protein>
    <submittedName>
        <fullName evidence="7">Cobalt-precorrin 3 C17-methyltransferase</fullName>
    </submittedName>
</protein>
<feature type="domain" description="Tetrapyrrole methylase" evidence="6">
    <location>
        <begin position="4"/>
        <end position="212"/>
    </location>
</feature>